<evidence type="ECO:0000256" key="1">
    <source>
        <dbReference type="ARBA" id="ARBA00022741"/>
    </source>
</evidence>
<feature type="region of interest" description="Disordered" evidence="3">
    <location>
        <begin position="423"/>
        <end position="443"/>
    </location>
</feature>
<dbReference type="RefSeq" id="WP_009139562.1">
    <property type="nucleotide sequence ID" value="NZ_JH815198.1"/>
</dbReference>
<gene>
    <name evidence="4" type="ORF">HMPREF9451_01364</name>
</gene>
<reference evidence="4 5" key="1">
    <citation type="submission" date="2012-08" db="EMBL/GenBank/DDBJ databases">
        <title>The Genome Sequence of Slackia piriformis YIT 12062.</title>
        <authorList>
            <consortium name="The Broad Institute Genome Sequencing Platform"/>
            <person name="Earl A."/>
            <person name="Ward D."/>
            <person name="Feldgarden M."/>
            <person name="Gevers D."/>
            <person name="Morotomi M."/>
            <person name="Walker B."/>
            <person name="Young S.K."/>
            <person name="Zeng Q."/>
            <person name="Gargeya S."/>
            <person name="Fitzgerald M."/>
            <person name="Haas B."/>
            <person name="Abouelleil A."/>
            <person name="Alvarado L."/>
            <person name="Arachchi H.M."/>
            <person name="Berlin A.M."/>
            <person name="Chapman S.B."/>
            <person name="Goldberg J."/>
            <person name="Griggs A."/>
            <person name="Gujja S."/>
            <person name="Hansen M."/>
            <person name="Howarth C."/>
            <person name="Imamovic A."/>
            <person name="Larimer J."/>
            <person name="McCowen C."/>
            <person name="Montmayeur A."/>
            <person name="Murphy C."/>
            <person name="Neiman D."/>
            <person name="Pearson M."/>
            <person name="Priest M."/>
            <person name="Roberts A."/>
            <person name="Saif S."/>
            <person name="Shea T."/>
            <person name="Sisk P."/>
            <person name="Sykes S."/>
            <person name="Wortman J."/>
            <person name="Nusbaum C."/>
            <person name="Birren B."/>
        </authorList>
    </citation>
    <scope>NUCLEOTIDE SEQUENCE [LARGE SCALE GENOMIC DNA]</scope>
    <source>
        <strain evidence="4 5">YIT 12062</strain>
    </source>
</reference>
<proteinExistence type="predicted"/>
<dbReference type="GO" id="GO:0016887">
    <property type="term" value="F:ATP hydrolysis activity"/>
    <property type="evidence" value="ECO:0007669"/>
    <property type="project" value="TreeGrafter"/>
</dbReference>
<protein>
    <submittedName>
        <fullName evidence="4">Uncharacterized protein</fullName>
    </submittedName>
</protein>
<comment type="caution">
    <text evidence="4">The sequence shown here is derived from an EMBL/GenBank/DDBJ whole genome shotgun (WGS) entry which is preliminary data.</text>
</comment>
<dbReference type="PATRIC" id="fig|742818.3.peg.1432"/>
<dbReference type="EMBL" id="ADMD01000007">
    <property type="protein sequence ID" value="EJZ83843.1"/>
    <property type="molecule type" value="Genomic_DNA"/>
</dbReference>
<accession>K0YKQ6</accession>
<dbReference type="HOGENOM" id="CLU_545990_0_0_11"/>
<keyword evidence="2" id="KW-0067">ATP-binding</keyword>
<dbReference type="AlphaFoldDB" id="K0YKQ6"/>
<evidence type="ECO:0000313" key="5">
    <source>
        <dbReference type="Proteomes" id="UP000006069"/>
    </source>
</evidence>
<dbReference type="InParanoid" id="K0YKQ6"/>
<keyword evidence="5" id="KW-1185">Reference proteome</keyword>
<feature type="compositionally biased region" description="Basic residues" evidence="3">
    <location>
        <begin position="426"/>
        <end position="443"/>
    </location>
</feature>
<dbReference type="Pfam" id="PF10609">
    <property type="entry name" value="ParA"/>
    <property type="match status" value="1"/>
</dbReference>
<dbReference type="eggNOG" id="COG4963">
    <property type="taxonomic scope" value="Bacteria"/>
</dbReference>
<sequence length="443" mass="47236">MTKRVLLCADGQSLANPTLLGLDDERLDSISWLACVSSAESCRRTAHATSSLEELWVVSCDDMDPINVAAALKRDDPEKRVYLVSFGNNGSLASRAAAAKLDGVLNELLFVKRYEQVKRACGIQGKTLSLQSDEEFSGQGAKGAKGTGCLQAECGVSPSRAITEPQALRDPLPRSPISAKEPKATTIAVVSGSGGSGKSTIAAVLSLLSKNAGLSTAVLDADLQFGDMDYLLGVQEPIRIEDIAEDGGRLRNLAGQGAKERPALVAAPRRIETSEVVVSEIPRILETLKSMFDVVIVNTGAFWSDSQAMVLESADSVVFVMDARPSSLRATAHAMELCVRLGVATTGFTFVVNKHEKTSLLSAVDVACALHGVKASEAPYGGRDVDELLGAGYPEELIASKNSFVEAMADLLENLLPDKKREVVGRGRRTRKKRSFFSRGGRP</sequence>
<dbReference type="Proteomes" id="UP000006069">
    <property type="component" value="Unassembled WGS sequence"/>
</dbReference>
<dbReference type="SUPFAM" id="SSF52540">
    <property type="entry name" value="P-loop containing nucleoside triphosphate hydrolases"/>
    <property type="match status" value="1"/>
</dbReference>
<keyword evidence="1" id="KW-0547">Nucleotide-binding</keyword>
<dbReference type="InterPro" id="IPR027417">
    <property type="entry name" value="P-loop_NTPase"/>
</dbReference>
<dbReference type="Gene3D" id="3.40.50.300">
    <property type="entry name" value="P-loop containing nucleotide triphosphate hydrolases"/>
    <property type="match status" value="1"/>
</dbReference>
<dbReference type="PANTHER" id="PTHR43384:SF13">
    <property type="entry name" value="SLR0110 PROTEIN"/>
    <property type="match status" value="1"/>
</dbReference>
<dbReference type="InterPro" id="IPR050625">
    <property type="entry name" value="ParA/MinD_ATPase"/>
</dbReference>
<dbReference type="GO" id="GO:0005524">
    <property type="term" value="F:ATP binding"/>
    <property type="evidence" value="ECO:0007669"/>
    <property type="project" value="UniProtKB-KW"/>
</dbReference>
<dbReference type="GO" id="GO:0051782">
    <property type="term" value="P:negative regulation of cell division"/>
    <property type="evidence" value="ECO:0007669"/>
    <property type="project" value="TreeGrafter"/>
</dbReference>
<evidence type="ECO:0000256" key="2">
    <source>
        <dbReference type="ARBA" id="ARBA00022840"/>
    </source>
</evidence>
<evidence type="ECO:0000313" key="4">
    <source>
        <dbReference type="EMBL" id="EJZ83843.1"/>
    </source>
</evidence>
<organism evidence="4 5">
    <name type="scientific">Slackia piriformis YIT 12062</name>
    <dbReference type="NCBI Taxonomy" id="742818"/>
    <lineage>
        <taxon>Bacteria</taxon>
        <taxon>Bacillati</taxon>
        <taxon>Actinomycetota</taxon>
        <taxon>Coriobacteriia</taxon>
        <taxon>Eggerthellales</taxon>
        <taxon>Eggerthellaceae</taxon>
        <taxon>Slackia</taxon>
    </lineage>
</organism>
<dbReference type="PANTHER" id="PTHR43384">
    <property type="entry name" value="SEPTUM SITE-DETERMINING PROTEIN MIND HOMOLOG, CHLOROPLASTIC-RELATED"/>
    <property type="match status" value="1"/>
</dbReference>
<dbReference type="GO" id="GO:0009898">
    <property type="term" value="C:cytoplasmic side of plasma membrane"/>
    <property type="evidence" value="ECO:0007669"/>
    <property type="project" value="TreeGrafter"/>
</dbReference>
<dbReference type="OrthoDB" id="3171697at2"/>
<dbReference type="InterPro" id="IPR033756">
    <property type="entry name" value="YlxH/NBP35"/>
</dbReference>
<name>K0YKQ6_9ACTN</name>
<evidence type="ECO:0000256" key="3">
    <source>
        <dbReference type="SAM" id="MobiDB-lite"/>
    </source>
</evidence>
<dbReference type="GO" id="GO:0005829">
    <property type="term" value="C:cytosol"/>
    <property type="evidence" value="ECO:0007669"/>
    <property type="project" value="TreeGrafter"/>
</dbReference>